<sequence length="534" mass="55877">MWGSGWLASFLLFCAWLLQLFTIIGGLNNLPFLNEAYFTRVQSNNQANRYYLWNSCSENPIDTVSQCTAPVAGYQWGSQSPYNTVPGISGHSKTFFAMSAVTWIAFGITTLTLLSSLITHCCCRRRMSSRWFDFNHFWWGFIAWLAQLAAFVMAIIFGTRGGSLIENAIPNSSYSLGPSTWMSLGAFLALTLSLMMFCCGFCLAKKRKRTQTADQTYDDQAQYAQTKESRGWFGRKKKAPVEDPEMAYNSTGAYNAGAYDNPATTNAYNTTGTTGAYDNPTGSTYGNKNHHNTATTAAAAGAAGAAGAYGVHKYNQNHSGTDNYDTTTGAANTGNYDTGSTGAYGSKNAGNYDTGAYGTNSTGNYDNASATGSTGAYGSKSGNYNNAAVATGTAGALGASTGTHDNTTGTTGAYGSNTAGNYDNTTGTTGAYGSNTAGTTGAYGSNTTGTTGAYGSNTAGNYDHTTGTSGAYNTDTGVADNSSSVYHTPATGYENAATGSGYKAGGTGVYDNPADGYNNLTAYDGTADDNKVHV</sequence>
<reference evidence="3" key="1">
    <citation type="submission" date="2020-12" db="EMBL/GenBank/DDBJ databases">
        <title>Metabolic potential, ecology and presence of endohyphal bacteria is reflected in genomic diversity of Mucoromycotina.</title>
        <authorList>
            <person name="Muszewska A."/>
            <person name="Okrasinska A."/>
            <person name="Steczkiewicz K."/>
            <person name="Drgas O."/>
            <person name="Orlowska M."/>
            <person name="Perlinska-Lenart U."/>
            <person name="Aleksandrzak-Piekarczyk T."/>
            <person name="Szatraj K."/>
            <person name="Zielenkiewicz U."/>
            <person name="Pilsyk S."/>
            <person name="Malc E."/>
            <person name="Mieczkowski P."/>
            <person name="Kruszewska J.S."/>
            <person name="Biernat P."/>
            <person name="Pawlowska J."/>
        </authorList>
    </citation>
    <scope>NUCLEOTIDE SEQUENCE</scope>
    <source>
        <strain evidence="3">WA0000051536</strain>
    </source>
</reference>
<dbReference type="Proteomes" id="UP000612746">
    <property type="component" value="Unassembled WGS sequence"/>
</dbReference>
<keyword evidence="1" id="KW-1133">Transmembrane helix</keyword>
<dbReference type="PANTHER" id="PTHR28013:SF4">
    <property type="entry name" value="MARVEL DOMAIN-CONTAINING PROTEIN"/>
    <property type="match status" value="1"/>
</dbReference>
<dbReference type="InterPro" id="IPR009571">
    <property type="entry name" value="SUR7/Rim9-like_fungi"/>
</dbReference>
<feature type="transmembrane region" description="Helical" evidence="1">
    <location>
        <begin position="137"/>
        <end position="159"/>
    </location>
</feature>
<dbReference type="AlphaFoldDB" id="A0A8H7PP52"/>
<feature type="transmembrane region" description="Helical" evidence="1">
    <location>
        <begin position="95"/>
        <end position="117"/>
    </location>
</feature>
<evidence type="ECO:0000256" key="1">
    <source>
        <dbReference type="SAM" id="Phobius"/>
    </source>
</evidence>
<comment type="caution">
    <text evidence="3">The sequence shown here is derived from an EMBL/GenBank/DDBJ whole genome shotgun (WGS) entry which is preliminary data.</text>
</comment>
<dbReference type="EMBL" id="JAEPRA010000012">
    <property type="protein sequence ID" value="KAG2177521.1"/>
    <property type="molecule type" value="Genomic_DNA"/>
</dbReference>
<dbReference type="GO" id="GO:0035838">
    <property type="term" value="C:growing cell tip"/>
    <property type="evidence" value="ECO:0007669"/>
    <property type="project" value="TreeGrafter"/>
</dbReference>
<keyword evidence="1" id="KW-0812">Transmembrane</keyword>
<feature type="signal peptide" evidence="2">
    <location>
        <begin position="1"/>
        <end position="26"/>
    </location>
</feature>
<keyword evidence="4" id="KW-1185">Reference proteome</keyword>
<feature type="chain" id="PRO_5034850157" evidence="2">
    <location>
        <begin position="27"/>
        <end position="534"/>
    </location>
</feature>
<evidence type="ECO:0000313" key="4">
    <source>
        <dbReference type="Proteomes" id="UP000612746"/>
    </source>
</evidence>
<evidence type="ECO:0000313" key="3">
    <source>
        <dbReference type="EMBL" id="KAG2177521.1"/>
    </source>
</evidence>
<dbReference type="Pfam" id="PF06687">
    <property type="entry name" value="SUR7"/>
    <property type="match status" value="1"/>
</dbReference>
<evidence type="ECO:0000256" key="2">
    <source>
        <dbReference type="SAM" id="SignalP"/>
    </source>
</evidence>
<keyword evidence="1" id="KW-0472">Membrane</keyword>
<name>A0A8H7PP52_9FUNG</name>
<dbReference type="OrthoDB" id="2327445at2759"/>
<feature type="transmembrane region" description="Helical" evidence="1">
    <location>
        <begin position="179"/>
        <end position="204"/>
    </location>
</feature>
<keyword evidence="2" id="KW-0732">Signal</keyword>
<dbReference type="PANTHER" id="PTHR28013">
    <property type="entry name" value="PROTEIN DCV1-RELATED"/>
    <property type="match status" value="1"/>
</dbReference>
<proteinExistence type="predicted"/>
<protein>
    <submittedName>
        <fullName evidence="3">Uncharacterized protein</fullName>
    </submittedName>
</protein>
<dbReference type="GO" id="GO:0005886">
    <property type="term" value="C:plasma membrane"/>
    <property type="evidence" value="ECO:0007669"/>
    <property type="project" value="InterPro"/>
</dbReference>
<accession>A0A8H7PP52</accession>
<gene>
    <name evidence="3" type="ORF">INT44_008032</name>
</gene>
<dbReference type="InterPro" id="IPR051380">
    <property type="entry name" value="pH-response_reg_palI/RIM9"/>
</dbReference>
<organism evidence="3 4">
    <name type="scientific">Umbelopsis vinacea</name>
    <dbReference type="NCBI Taxonomy" id="44442"/>
    <lineage>
        <taxon>Eukaryota</taxon>
        <taxon>Fungi</taxon>
        <taxon>Fungi incertae sedis</taxon>
        <taxon>Mucoromycota</taxon>
        <taxon>Mucoromycotina</taxon>
        <taxon>Umbelopsidomycetes</taxon>
        <taxon>Umbelopsidales</taxon>
        <taxon>Umbelopsidaceae</taxon>
        <taxon>Umbelopsis</taxon>
    </lineage>
</organism>
<dbReference type="GO" id="GO:0032153">
    <property type="term" value="C:cell division site"/>
    <property type="evidence" value="ECO:0007669"/>
    <property type="project" value="TreeGrafter"/>
</dbReference>